<dbReference type="PANTHER" id="PTHR42743:SF2">
    <property type="entry name" value="AMINODEOXYCHORISMATE LYASE"/>
    <property type="match status" value="1"/>
</dbReference>
<reference evidence="11 12" key="2">
    <citation type="journal article" date="2017" name="Antonie Van Leeuwenhoek">
        <title>Rhizobium rhizosphaerae sp. nov., a novel species isolated from rice rhizosphere.</title>
        <authorList>
            <person name="Zhao J.J."/>
            <person name="Zhang J."/>
            <person name="Zhang R.J."/>
            <person name="Zhang C.W."/>
            <person name="Yin H.Q."/>
            <person name="Zhang X.X."/>
        </authorList>
    </citation>
    <scope>NUCLEOTIDE SEQUENCE [LARGE SCALE GENOMIC DNA]</scope>
    <source>
        <strain evidence="11 12">ACAM 611</strain>
    </source>
</reference>
<dbReference type="STRING" id="56804.BAE46_01385"/>
<evidence type="ECO:0000256" key="7">
    <source>
        <dbReference type="ARBA" id="ARBA00035633"/>
    </source>
</evidence>
<name>H5T9W7_9ALTE</name>
<organism evidence="11 12">
    <name type="scientific">Glaciecola punicea ACAM 611</name>
    <dbReference type="NCBI Taxonomy" id="1121923"/>
    <lineage>
        <taxon>Bacteria</taxon>
        <taxon>Pseudomonadati</taxon>
        <taxon>Pseudomonadota</taxon>
        <taxon>Gammaproteobacteria</taxon>
        <taxon>Alteromonadales</taxon>
        <taxon>Alteromonadaceae</taxon>
        <taxon>Glaciecola</taxon>
    </lineage>
</organism>
<dbReference type="InterPro" id="IPR050571">
    <property type="entry name" value="Class-IV_PLP-Dep_Aminotrnsfr"/>
</dbReference>
<evidence type="ECO:0000256" key="9">
    <source>
        <dbReference type="ARBA" id="ARBA00049529"/>
    </source>
</evidence>
<evidence type="ECO:0000256" key="4">
    <source>
        <dbReference type="ARBA" id="ARBA00022898"/>
    </source>
</evidence>
<evidence type="ECO:0000256" key="3">
    <source>
        <dbReference type="ARBA" id="ARBA00011738"/>
    </source>
</evidence>
<dbReference type="Pfam" id="PF01063">
    <property type="entry name" value="Aminotran_4"/>
    <property type="match status" value="1"/>
</dbReference>
<dbReference type="GO" id="GO:0008153">
    <property type="term" value="P:4-aminobenzoate biosynthetic process"/>
    <property type="evidence" value="ECO:0007669"/>
    <property type="project" value="UniProtKB-UniRule"/>
</dbReference>
<dbReference type="Gene3D" id="3.30.470.10">
    <property type="match status" value="1"/>
</dbReference>
<dbReference type="GO" id="GO:0030170">
    <property type="term" value="F:pyridoxal phosphate binding"/>
    <property type="evidence" value="ECO:0007669"/>
    <property type="project" value="InterPro"/>
</dbReference>
<dbReference type="InterPro" id="IPR017824">
    <property type="entry name" value="Aminodeoxychorismate_lyase_IV"/>
</dbReference>
<dbReference type="Proteomes" id="UP000053586">
    <property type="component" value="Unassembled WGS sequence"/>
</dbReference>
<dbReference type="GO" id="GO:0008696">
    <property type="term" value="F:4-amino-4-deoxychorismate lyase activity"/>
    <property type="evidence" value="ECO:0007669"/>
    <property type="project" value="UniProtKB-UniRule"/>
</dbReference>
<evidence type="ECO:0000313" key="11">
    <source>
        <dbReference type="EMBL" id="GAB55094.1"/>
    </source>
</evidence>
<evidence type="ECO:0000256" key="6">
    <source>
        <dbReference type="ARBA" id="ARBA00023239"/>
    </source>
</evidence>
<comment type="pathway">
    <text evidence="7">Cofactor biosynthesis; tetrahydrofolate biosynthesis; 4-aminobenzoate from chorismate: step 2/2.</text>
</comment>
<protein>
    <recommendedName>
        <fullName evidence="8 10">Aminodeoxychorismate lyase</fullName>
        <ecNumber evidence="8 10">4.1.3.38</ecNumber>
    </recommendedName>
</protein>
<dbReference type="GO" id="GO:0046656">
    <property type="term" value="P:folic acid biosynthetic process"/>
    <property type="evidence" value="ECO:0007669"/>
    <property type="project" value="UniProtKB-KW"/>
</dbReference>
<dbReference type="InterPro" id="IPR043131">
    <property type="entry name" value="BCAT-like_N"/>
</dbReference>
<dbReference type="InterPro" id="IPR036038">
    <property type="entry name" value="Aminotransferase-like"/>
</dbReference>
<dbReference type="OrthoDB" id="9805628at2"/>
<dbReference type="SUPFAM" id="SSF56752">
    <property type="entry name" value="D-aminoacid aminotransferase-like PLP-dependent enzymes"/>
    <property type="match status" value="1"/>
</dbReference>
<dbReference type="InterPro" id="IPR043132">
    <property type="entry name" value="BCAT-like_C"/>
</dbReference>
<accession>H5T9W7</accession>
<evidence type="ECO:0000256" key="1">
    <source>
        <dbReference type="ARBA" id="ARBA00001933"/>
    </source>
</evidence>
<dbReference type="PANTHER" id="PTHR42743">
    <property type="entry name" value="AMINO-ACID AMINOTRANSFERASE"/>
    <property type="match status" value="1"/>
</dbReference>
<dbReference type="GO" id="GO:0005829">
    <property type="term" value="C:cytosol"/>
    <property type="evidence" value="ECO:0007669"/>
    <property type="project" value="TreeGrafter"/>
</dbReference>
<dbReference type="EMBL" id="BAET01000007">
    <property type="protein sequence ID" value="GAB55094.1"/>
    <property type="molecule type" value="Genomic_DNA"/>
</dbReference>
<evidence type="ECO:0000256" key="10">
    <source>
        <dbReference type="NCBIfam" id="TIGR03461"/>
    </source>
</evidence>
<dbReference type="EC" id="4.1.3.38" evidence="8 10"/>
<evidence type="ECO:0000256" key="8">
    <source>
        <dbReference type="ARBA" id="ARBA00035676"/>
    </source>
</evidence>
<dbReference type="RefSeq" id="WP_006003853.1">
    <property type="nucleotide sequence ID" value="NZ_BAET01000007.1"/>
</dbReference>
<sequence>MNIVIANYLSESQFSIRALDAKQDLLAAQLDIGKFCVAADQALFTKVCLQDRAFNYGDGCFTTIYGESTQVFLLNEHLQRLARDCHKLSIGLCLNTLQAWLLLALKCMITKSHAAYAVKILVSRGVGGRGYELPTQLNTSVVVSISPCLVSKPLSIQRGYEYTIKQANMTLSSQTLLAGIKHNNRLEQVLAKRELQQYDCNDLVLCDNTGILIEATAANIFYQKDGVWFTPQIMHCGVGGVMRDTVIAFFQSVGVRCEINASPFSELLNADAVFLCNAIKFIIPVSAIVLNDKEHPFTLWEVSALAFDLHEWIGKHHKVEF</sequence>
<dbReference type="NCBIfam" id="TIGR03461">
    <property type="entry name" value="pabC_Proteo"/>
    <property type="match status" value="1"/>
</dbReference>
<comment type="similarity">
    <text evidence="2">Belongs to the class-IV pyridoxal-phosphate-dependent aminotransferase family.</text>
</comment>
<keyword evidence="4" id="KW-0663">Pyridoxal phosphate</keyword>
<keyword evidence="6 11" id="KW-0456">Lyase</keyword>
<comment type="catalytic activity">
    <reaction evidence="9">
        <text>4-amino-4-deoxychorismate = 4-aminobenzoate + pyruvate + H(+)</text>
        <dbReference type="Rhea" id="RHEA:16201"/>
        <dbReference type="ChEBI" id="CHEBI:15361"/>
        <dbReference type="ChEBI" id="CHEBI:15378"/>
        <dbReference type="ChEBI" id="CHEBI:17836"/>
        <dbReference type="ChEBI" id="CHEBI:58406"/>
        <dbReference type="EC" id="4.1.3.38"/>
    </reaction>
</comment>
<proteinExistence type="inferred from homology"/>
<reference evidence="11 12" key="1">
    <citation type="journal article" date="2012" name="J. Bacteriol.">
        <title>Genome sequence of proteorhodopsin-containing sea ice bacterium Glaciecola punicea ACAM 611T.</title>
        <authorList>
            <person name="Qin Q.-L."/>
            <person name="Xie B.-B."/>
            <person name="Shu Y.-L."/>
            <person name="Rong J.-C."/>
            <person name="Zhao D.-L."/>
            <person name="Zhang X.-Y."/>
            <person name="Chen X.-L."/>
            <person name="Zhou B.-C."/>
            <person name="Zhanga Y.-Z."/>
        </authorList>
    </citation>
    <scope>NUCLEOTIDE SEQUENCE [LARGE SCALE GENOMIC DNA]</scope>
    <source>
        <strain evidence="11 12">ACAM 611</strain>
    </source>
</reference>
<keyword evidence="12" id="KW-1185">Reference proteome</keyword>
<comment type="caution">
    <text evidence="11">The sequence shown here is derived from an EMBL/GenBank/DDBJ whole genome shotgun (WGS) entry which is preliminary data.</text>
</comment>
<dbReference type="Gene3D" id="3.20.10.10">
    <property type="entry name" value="D-amino Acid Aminotransferase, subunit A, domain 2"/>
    <property type="match status" value="1"/>
</dbReference>
<dbReference type="InterPro" id="IPR001544">
    <property type="entry name" value="Aminotrans_IV"/>
</dbReference>
<evidence type="ECO:0000256" key="2">
    <source>
        <dbReference type="ARBA" id="ARBA00009320"/>
    </source>
</evidence>
<comment type="cofactor">
    <cofactor evidence="1">
        <name>pyridoxal 5'-phosphate</name>
        <dbReference type="ChEBI" id="CHEBI:597326"/>
    </cofactor>
</comment>
<dbReference type="AlphaFoldDB" id="H5T9W7"/>
<gene>
    <name evidence="11" type="primary">pabC</name>
    <name evidence="11" type="ORF">GPUN_0963</name>
</gene>
<comment type="subunit">
    <text evidence="3">Homodimer.</text>
</comment>
<keyword evidence="5" id="KW-0289">Folate biosynthesis</keyword>
<evidence type="ECO:0000313" key="12">
    <source>
        <dbReference type="Proteomes" id="UP000053586"/>
    </source>
</evidence>
<dbReference type="eggNOG" id="COG0115">
    <property type="taxonomic scope" value="Bacteria"/>
</dbReference>
<evidence type="ECO:0000256" key="5">
    <source>
        <dbReference type="ARBA" id="ARBA00022909"/>
    </source>
</evidence>